<accession>W4GKK1</accession>
<dbReference type="VEuPathDB" id="FungiDB:H257_07097"/>
<dbReference type="PROSITE" id="PS00194">
    <property type="entry name" value="THIOREDOXIN_1"/>
    <property type="match status" value="1"/>
</dbReference>
<dbReference type="STRING" id="112090.W4GKK1"/>
<dbReference type="Gene3D" id="3.40.30.10">
    <property type="entry name" value="Glutaredoxin"/>
    <property type="match status" value="1"/>
</dbReference>
<gene>
    <name evidence="4" type="ORF">H257_07097</name>
</gene>
<reference evidence="4" key="1">
    <citation type="submission" date="2013-12" db="EMBL/GenBank/DDBJ databases">
        <title>The Genome Sequence of Aphanomyces astaci APO3.</title>
        <authorList>
            <consortium name="The Broad Institute Genomics Platform"/>
            <person name="Russ C."/>
            <person name="Tyler B."/>
            <person name="van West P."/>
            <person name="Dieguez-Uribeondo J."/>
            <person name="Young S.K."/>
            <person name="Zeng Q."/>
            <person name="Gargeya S."/>
            <person name="Fitzgerald M."/>
            <person name="Abouelleil A."/>
            <person name="Alvarado L."/>
            <person name="Chapman S.B."/>
            <person name="Gainer-Dewar J."/>
            <person name="Goldberg J."/>
            <person name="Griggs A."/>
            <person name="Gujja S."/>
            <person name="Hansen M."/>
            <person name="Howarth C."/>
            <person name="Imamovic A."/>
            <person name="Ireland A."/>
            <person name="Larimer J."/>
            <person name="McCowan C."/>
            <person name="Murphy C."/>
            <person name="Pearson M."/>
            <person name="Poon T.W."/>
            <person name="Priest M."/>
            <person name="Roberts A."/>
            <person name="Saif S."/>
            <person name="Shea T."/>
            <person name="Sykes S."/>
            <person name="Wortman J."/>
            <person name="Nusbaum C."/>
            <person name="Birren B."/>
        </authorList>
    </citation>
    <scope>NUCLEOTIDE SEQUENCE [LARGE SCALE GENOMIC DNA]</scope>
    <source>
        <strain evidence="4">APO3</strain>
    </source>
</reference>
<dbReference type="InterPro" id="IPR017937">
    <property type="entry name" value="Thioredoxin_CS"/>
</dbReference>
<keyword evidence="2" id="KW-0472">Membrane</keyword>
<dbReference type="InterPro" id="IPR013766">
    <property type="entry name" value="Thioredoxin_domain"/>
</dbReference>
<dbReference type="CDD" id="cd02947">
    <property type="entry name" value="TRX_family"/>
    <property type="match status" value="1"/>
</dbReference>
<evidence type="ECO:0000256" key="2">
    <source>
        <dbReference type="SAM" id="Phobius"/>
    </source>
</evidence>
<dbReference type="Pfam" id="PF00085">
    <property type="entry name" value="Thioredoxin"/>
    <property type="match status" value="1"/>
</dbReference>
<protein>
    <submittedName>
        <fullName evidence="4">Thioredoxin</fullName>
    </submittedName>
</protein>
<sequence>MLPCCGDMTTICIGPVCIPIYSLLPFLLMFLSKAWAWITGKPVLDDKKNDGAATPSTAISEEASNNLRQRKAGPSNVIAMTSTAEWKKHLALSSDSKPLVVDFTATWCGPCKKIAPFFAELSGKFPEAMFVKVDVDDLDDVMSQCGVRAMPTFQVYKNGTKVDELVGADQSKLQALVARNTL</sequence>
<dbReference type="RefSeq" id="XP_009830822.1">
    <property type="nucleotide sequence ID" value="XM_009832520.1"/>
</dbReference>
<dbReference type="FunFam" id="3.40.30.10:FF:000245">
    <property type="entry name" value="Thioredoxin"/>
    <property type="match status" value="1"/>
</dbReference>
<dbReference type="EMBL" id="KI913127">
    <property type="protein sequence ID" value="ETV79886.1"/>
    <property type="molecule type" value="Genomic_DNA"/>
</dbReference>
<keyword evidence="1" id="KW-1015">Disulfide bond</keyword>
<proteinExistence type="predicted"/>
<dbReference type="OrthoDB" id="2121326at2759"/>
<dbReference type="InterPro" id="IPR036249">
    <property type="entry name" value="Thioredoxin-like_sf"/>
</dbReference>
<evidence type="ECO:0000256" key="1">
    <source>
        <dbReference type="ARBA" id="ARBA00023157"/>
    </source>
</evidence>
<dbReference type="SUPFAM" id="SSF52833">
    <property type="entry name" value="Thioredoxin-like"/>
    <property type="match status" value="1"/>
</dbReference>
<dbReference type="PROSITE" id="PS51352">
    <property type="entry name" value="THIOREDOXIN_2"/>
    <property type="match status" value="1"/>
</dbReference>
<evidence type="ECO:0000259" key="3">
    <source>
        <dbReference type="PROSITE" id="PS51352"/>
    </source>
</evidence>
<name>W4GKK1_APHAT</name>
<dbReference type="AlphaFoldDB" id="W4GKK1"/>
<feature type="transmembrane region" description="Helical" evidence="2">
    <location>
        <begin position="18"/>
        <end position="38"/>
    </location>
</feature>
<organism evidence="4">
    <name type="scientific">Aphanomyces astaci</name>
    <name type="common">Crayfish plague agent</name>
    <dbReference type="NCBI Taxonomy" id="112090"/>
    <lineage>
        <taxon>Eukaryota</taxon>
        <taxon>Sar</taxon>
        <taxon>Stramenopiles</taxon>
        <taxon>Oomycota</taxon>
        <taxon>Saprolegniomycetes</taxon>
        <taxon>Saprolegniales</taxon>
        <taxon>Verrucalvaceae</taxon>
        <taxon>Aphanomyces</taxon>
    </lineage>
</organism>
<evidence type="ECO:0000313" key="4">
    <source>
        <dbReference type="EMBL" id="ETV79886.1"/>
    </source>
</evidence>
<keyword evidence="2" id="KW-1133">Transmembrane helix</keyword>
<feature type="domain" description="Thioredoxin" evidence="3">
    <location>
        <begin position="48"/>
        <end position="182"/>
    </location>
</feature>
<dbReference type="PRINTS" id="PR00421">
    <property type="entry name" value="THIOREDOXIN"/>
</dbReference>
<keyword evidence="2" id="KW-0812">Transmembrane</keyword>
<dbReference type="PANTHER" id="PTHR46115">
    <property type="entry name" value="THIOREDOXIN-LIKE PROTEIN 1"/>
    <property type="match status" value="1"/>
</dbReference>
<dbReference type="GeneID" id="20809093"/>